<dbReference type="AlphaFoldDB" id="A0A6Q2XHA6"/>
<evidence type="ECO:0000256" key="6">
    <source>
        <dbReference type="ARBA" id="ARBA00022927"/>
    </source>
</evidence>
<feature type="region of interest" description="Disordered" evidence="12">
    <location>
        <begin position="694"/>
        <end position="735"/>
    </location>
</feature>
<proteinExistence type="inferred from homology"/>
<evidence type="ECO:0000259" key="15">
    <source>
        <dbReference type="SMART" id="SM01355"/>
    </source>
</evidence>
<evidence type="ECO:0000256" key="12">
    <source>
        <dbReference type="SAM" id="MobiDB-lite"/>
    </source>
</evidence>
<dbReference type="InterPro" id="IPR002553">
    <property type="entry name" value="Clathrin/coatomer_adapt-like_N"/>
</dbReference>
<dbReference type="GO" id="GO:0005794">
    <property type="term" value="C:Golgi apparatus"/>
    <property type="evidence" value="ECO:0007669"/>
    <property type="project" value="UniProtKB-SubCell"/>
</dbReference>
<feature type="chain" id="PRO_5044257476" description="AP-3 complex subunit beta" evidence="13">
    <location>
        <begin position="24"/>
        <end position="1011"/>
    </location>
</feature>
<organism evidence="16 17">
    <name type="scientific">Esox lucius</name>
    <name type="common">Northern pike</name>
    <dbReference type="NCBI Taxonomy" id="8010"/>
    <lineage>
        <taxon>Eukaryota</taxon>
        <taxon>Metazoa</taxon>
        <taxon>Chordata</taxon>
        <taxon>Craniata</taxon>
        <taxon>Vertebrata</taxon>
        <taxon>Euteleostomi</taxon>
        <taxon>Actinopterygii</taxon>
        <taxon>Neopterygii</taxon>
        <taxon>Teleostei</taxon>
        <taxon>Protacanthopterygii</taxon>
        <taxon>Esociformes</taxon>
        <taxon>Esocidae</taxon>
        <taxon>Esox</taxon>
    </lineage>
</organism>
<evidence type="ECO:0000256" key="5">
    <source>
        <dbReference type="ARBA" id="ARBA00022553"/>
    </source>
</evidence>
<dbReference type="Ensembl" id="ENSELUT00000065527.2">
    <property type="protein sequence ID" value="ENSELUP00000052451.2"/>
    <property type="gene ID" value="ENSELUG00000006692.3"/>
</dbReference>
<dbReference type="Proteomes" id="UP000265140">
    <property type="component" value="Chromosome 14"/>
</dbReference>
<dbReference type="InterPro" id="IPR015151">
    <property type="entry name" value="B-adaptin_app_sub_C"/>
</dbReference>
<sequence>MGVGRNVTVVYFLLSLVLLPVRMSLVELPEPSVSIPRDVDMSSSPTRNDDLKEMLENNKESLKLEAMKRIVGLIAKGKNASELFPAVVKNVASKNIELKKLVYVYLVRYAEEQQDLALLSISTFQRALKDPNQLIRASALRVLSSIRVPIIIPIMMLAIKEAASDMSPYVRKTSAHAIQKLYSLDPDQKEHLIEVIEKLLKDKSTLVAGSVVMAFEEVCPERIDLIHKNYRKLCNLLVDVEEWGQVVIISMLTRYARTQFTSPWREDGVFDENSERAFYESDEEKTRDDTEIKPYTMDPDHRLLLRNTKPLLQSRNTAVVMSVAQLYWHLAPRNEVSIVTKSLVRLLRSHREVQYIVLQNIATMSIQRKGMFEPYMKSFYVRSTDATHIKSLKLEILTNLANEANISTILREFQTYVKSQDKQFAAGTIQAIGRCATNISEVTDTCLNGLVLLLSNRDETVVAESVVVIKKLLQAQPSQHSDIIKHMAKLLDNITVSMARASILWLIGEYCERVPKIAPDVLRKMAKSFTSEEDIVKLQTVNLAAKLYLTNSKQTKLLTQYILNLGKYDQNYDIRDRTRFIRQLIVPNEKSGALSKYARRILLAPKPAPVLESAYKDRDRYQLGTLSHTINTKASGYLELSDWPAVAPDQSVRNVEVIEPVRIHPSICTALFHFCPDSPPSFFHISCYCPSLPSEKSSSQSEKSSSESDIEQKKKKKMKKPPQKKNVKPPNKDRYQSVMCKPNSWVGPGFGACVCVCDFSSCRMNLLRPHLFSRRLSVSGPAFVPEKSHNLLHRMTGKGLAAQYQFTRQPCLYQPNMVSVQISLTNTSDHRLEQIHIGERSPAGLKIHCFNTIEFLEPDASVTVSMGIDFNDSTQAANFQLCTKEDQFSVSIQPAVGDLFLAVTMTEQDFRKEQGKLQGMNECSATITVTAENTSSQPLNRRVAAMANVGVVPSGQDNVHRFAGKTACSGAVLLVTVELRESSAAVITINTEKSVMGSMLLRDLKKSLAQA</sequence>
<dbReference type="SUPFAM" id="SSF48371">
    <property type="entry name" value="ARM repeat"/>
    <property type="match status" value="1"/>
</dbReference>
<dbReference type="InterPro" id="IPR056314">
    <property type="entry name" value="AP3B1/2_C"/>
</dbReference>
<dbReference type="InterPro" id="IPR026739">
    <property type="entry name" value="AP_beta"/>
</dbReference>
<feature type="domain" description="AP-3 complex subunit beta C-terminal" evidence="15">
    <location>
        <begin position="740"/>
        <end position="875"/>
    </location>
</feature>
<evidence type="ECO:0000313" key="16">
    <source>
        <dbReference type="Ensembl" id="ENSELUP00000052451.2"/>
    </source>
</evidence>
<comment type="subcellular location">
    <subcellularLocation>
        <location evidence="1">Cytoplasmic vesicle</location>
        <location evidence="1">Clathrin-coated vesicle membrane</location>
        <topology evidence="1">Peripheral membrane protein</topology>
        <orientation evidence="1">Cytoplasmic side</orientation>
    </subcellularLocation>
    <subcellularLocation>
        <location evidence="2">Golgi apparatus</location>
    </subcellularLocation>
</comment>
<dbReference type="InterPro" id="IPR011989">
    <property type="entry name" value="ARM-like"/>
</dbReference>
<dbReference type="SMART" id="SM01355">
    <property type="entry name" value="AP3B1_C"/>
    <property type="match status" value="1"/>
</dbReference>
<evidence type="ECO:0000256" key="7">
    <source>
        <dbReference type="ARBA" id="ARBA00023034"/>
    </source>
</evidence>
<dbReference type="GO" id="GO:0030123">
    <property type="term" value="C:AP-3 adaptor complex"/>
    <property type="evidence" value="ECO:0007669"/>
    <property type="project" value="UniProtKB-UniRule"/>
</dbReference>
<keyword evidence="5" id="KW-0597">Phosphoprotein</keyword>
<dbReference type="GO" id="GO:0016192">
    <property type="term" value="P:vesicle-mediated transport"/>
    <property type="evidence" value="ECO:0007669"/>
    <property type="project" value="InterPro"/>
</dbReference>
<reference evidence="16" key="2">
    <citation type="submission" date="2020-02" db="EMBL/GenBank/DDBJ databases">
        <title>Esox lucius (northern pike) genome, fEsoLuc1, primary haplotype.</title>
        <authorList>
            <person name="Myers G."/>
            <person name="Karagic N."/>
            <person name="Meyer A."/>
            <person name="Pippel M."/>
            <person name="Reichard M."/>
            <person name="Winkler S."/>
            <person name="Tracey A."/>
            <person name="Sims Y."/>
            <person name="Howe K."/>
            <person name="Rhie A."/>
            <person name="Formenti G."/>
            <person name="Durbin R."/>
            <person name="Fedrigo O."/>
            <person name="Jarvis E.D."/>
        </authorList>
    </citation>
    <scope>NUCLEOTIDE SEQUENCE [LARGE SCALE GENOMIC DNA]</scope>
</reference>
<comment type="function">
    <text evidence="10">Subunit of non-clathrin- and clathrin-associated adaptor protein complex 3 (AP-3) that plays a role in protein sorting in the late-Golgi/trans-Golgi network (TGN) and/or endosomes. The AP complexes mediate both the recruitment of clathrin to membranes and the recognition of sorting signals within the cytosolic tails of transmembrane cargo molecules. AP-3 appears to be involved in the sorting of a subset of transmembrane proteins targeted to lysosomes and lysosome-related organelles. In concert with the BLOC-1 complex, AP-3 is required to target cargos into vesicles assembled at cell bodies for delivery into neurites and nerve terminals.</text>
</comment>
<keyword evidence="9" id="KW-0968">Cytoplasmic vesicle</keyword>
<accession>A0A6Q2XHA6</accession>
<dbReference type="GeneTree" id="ENSGT00940000157603"/>
<dbReference type="PANTHER" id="PTHR11134">
    <property type="entry name" value="ADAPTOR COMPLEX SUBUNIT BETA FAMILY MEMBER"/>
    <property type="match status" value="1"/>
</dbReference>
<keyword evidence="17" id="KW-1185">Reference proteome</keyword>
<evidence type="ECO:0000256" key="11">
    <source>
        <dbReference type="PIRNR" id="PIRNR037096"/>
    </source>
</evidence>
<feature type="compositionally biased region" description="Low complexity" evidence="12">
    <location>
        <begin position="694"/>
        <end position="703"/>
    </location>
</feature>
<evidence type="ECO:0000256" key="1">
    <source>
        <dbReference type="ARBA" id="ARBA00004145"/>
    </source>
</evidence>
<dbReference type="PIRSF" id="PIRSF037096">
    <property type="entry name" value="AP3_complex_beta"/>
    <property type="match status" value="1"/>
</dbReference>
<dbReference type="InterPro" id="IPR029390">
    <property type="entry name" value="AP3B_C"/>
</dbReference>
<dbReference type="SMART" id="SM01020">
    <property type="entry name" value="B2-adapt-app_C"/>
    <property type="match status" value="1"/>
</dbReference>
<evidence type="ECO:0000256" key="10">
    <source>
        <dbReference type="ARBA" id="ARBA00023570"/>
    </source>
</evidence>
<dbReference type="Pfam" id="PF14796">
    <property type="entry name" value="AP3B1_C"/>
    <property type="match status" value="1"/>
</dbReference>
<reference evidence="16" key="3">
    <citation type="submission" date="2025-08" db="UniProtKB">
        <authorList>
            <consortium name="Ensembl"/>
        </authorList>
    </citation>
    <scope>IDENTIFICATION</scope>
</reference>
<dbReference type="InterPro" id="IPR026740">
    <property type="entry name" value="AP3_beta"/>
</dbReference>
<dbReference type="GO" id="GO:0030131">
    <property type="term" value="C:clathrin adaptor complex"/>
    <property type="evidence" value="ECO:0007669"/>
    <property type="project" value="InterPro"/>
</dbReference>
<keyword evidence="8 11" id="KW-0472">Membrane</keyword>
<dbReference type="Bgee" id="ENSELUG00000006692">
    <property type="expression patterns" value="Expressed in stomach and 14 other cell types or tissues"/>
</dbReference>
<dbReference type="Gene3D" id="1.25.10.10">
    <property type="entry name" value="Leucine-rich Repeat Variant"/>
    <property type="match status" value="1"/>
</dbReference>
<evidence type="ECO:0000313" key="17">
    <source>
        <dbReference type="Proteomes" id="UP000265140"/>
    </source>
</evidence>
<protein>
    <recommendedName>
        <fullName evidence="11">AP-3 complex subunit beta</fullName>
    </recommendedName>
</protein>
<dbReference type="InterPro" id="IPR016024">
    <property type="entry name" value="ARM-type_fold"/>
</dbReference>
<evidence type="ECO:0000259" key="14">
    <source>
        <dbReference type="SMART" id="SM01020"/>
    </source>
</evidence>
<keyword evidence="6 11" id="KW-0653">Protein transport</keyword>
<evidence type="ECO:0000256" key="3">
    <source>
        <dbReference type="ARBA" id="ARBA00006613"/>
    </source>
</evidence>
<feature type="domain" description="Beta-adaptin appendage C-terminal subdomain" evidence="14">
    <location>
        <begin position="901"/>
        <end position="1009"/>
    </location>
</feature>
<dbReference type="GO" id="GO:0006886">
    <property type="term" value="P:intracellular protein transport"/>
    <property type="evidence" value="ECO:0007669"/>
    <property type="project" value="InterPro"/>
</dbReference>
<name>A0A6Q2XHA6_ESOLU</name>
<reference evidence="16" key="4">
    <citation type="submission" date="2025-09" db="UniProtKB">
        <authorList>
            <consortium name="Ensembl"/>
        </authorList>
    </citation>
    <scope>IDENTIFICATION</scope>
</reference>
<comment type="similarity">
    <text evidence="3 11">Belongs to the adaptor complexes large subunit family.</text>
</comment>
<keyword evidence="7" id="KW-0333">Golgi apparatus</keyword>
<evidence type="ECO:0000256" key="9">
    <source>
        <dbReference type="ARBA" id="ARBA00023329"/>
    </source>
</evidence>
<dbReference type="Pfam" id="PF24080">
    <property type="entry name" value="AP3B1_C_2"/>
    <property type="match status" value="1"/>
</dbReference>
<evidence type="ECO:0000256" key="4">
    <source>
        <dbReference type="ARBA" id="ARBA00022448"/>
    </source>
</evidence>
<feature type="compositionally biased region" description="Basic residues" evidence="12">
    <location>
        <begin position="713"/>
        <end position="727"/>
    </location>
</feature>
<evidence type="ECO:0000256" key="2">
    <source>
        <dbReference type="ARBA" id="ARBA00004555"/>
    </source>
</evidence>
<feature type="signal peptide" evidence="13">
    <location>
        <begin position="1"/>
        <end position="23"/>
    </location>
</feature>
<evidence type="ECO:0000256" key="8">
    <source>
        <dbReference type="ARBA" id="ARBA00023136"/>
    </source>
</evidence>
<evidence type="ECO:0000256" key="13">
    <source>
        <dbReference type="SAM" id="SignalP"/>
    </source>
</evidence>
<keyword evidence="13" id="KW-0732">Signal</keyword>
<dbReference type="Pfam" id="PF01602">
    <property type="entry name" value="Adaptin_N"/>
    <property type="match status" value="1"/>
</dbReference>
<reference evidence="17" key="1">
    <citation type="journal article" date="2014" name="PLoS ONE">
        <title>The genome and linkage map of the northern pike (Esox lucius): conserved synteny revealed between the salmonid sister group and the Neoteleostei.</title>
        <authorList>
            <person name="Rondeau E.B."/>
            <person name="Minkley D.R."/>
            <person name="Leong J.S."/>
            <person name="Messmer A.M."/>
            <person name="Jantzen J.R."/>
            <person name="von Schalburg K.R."/>
            <person name="Lemon C."/>
            <person name="Bird N.H."/>
            <person name="Koop B.F."/>
        </authorList>
    </citation>
    <scope>NUCLEOTIDE SEQUENCE</scope>
</reference>
<keyword evidence="4 11" id="KW-0813">Transport</keyword>
<dbReference type="GO" id="GO:0030665">
    <property type="term" value="C:clathrin-coated vesicle membrane"/>
    <property type="evidence" value="ECO:0007669"/>
    <property type="project" value="UniProtKB-SubCell"/>
</dbReference>